<dbReference type="SUPFAM" id="SSF47459">
    <property type="entry name" value="HLH, helix-loop-helix DNA-binding domain"/>
    <property type="match status" value="1"/>
</dbReference>
<keyword evidence="8" id="KW-1185">Reference proteome</keyword>
<dbReference type="GO" id="GO:0005634">
    <property type="term" value="C:nucleus"/>
    <property type="evidence" value="ECO:0007669"/>
    <property type="project" value="UniProtKB-SubCell"/>
</dbReference>
<keyword evidence="2" id="KW-0805">Transcription regulation</keyword>
<organism evidence="7 8">
    <name type="scientific">Pseudolycoriella hygida</name>
    <dbReference type="NCBI Taxonomy" id="35572"/>
    <lineage>
        <taxon>Eukaryota</taxon>
        <taxon>Metazoa</taxon>
        <taxon>Ecdysozoa</taxon>
        <taxon>Arthropoda</taxon>
        <taxon>Hexapoda</taxon>
        <taxon>Insecta</taxon>
        <taxon>Pterygota</taxon>
        <taxon>Neoptera</taxon>
        <taxon>Endopterygota</taxon>
        <taxon>Diptera</taxon>
        <taxon>Nematocera</taxon>
        <taxon>Sciaroidea</taxon>
        <taxon>Sciaridae</taxon>
        <taxon>Pseudolycoriella</taxon>
    </lineage>
</organism>
<feature type="region of interest" description="Disordered" evidence="5">
    <location>
        <begin position="252"/>
        <end position="297"/>
    </location>
</feature>
<name>A0A9Q0MTV0_9DIPT</name>
<accession>A0A9Q0MTV0</accession>
<evidence type="ECO:0000256" key="1">
    <source>
        <dbReference type="ARBA" id="ARBA00004123"/>
    </source>
</evidence>
<sequence length="463" mass="52883">MYNHLSSIAIFQLKLTSNSTMEPFWEPNGHAPHSVKYESSHDLSLEKFFRFFGIIKNQLSTGEVHKFLQDPLSHRIIEKRRRDRMNSCLADLSRLIPPQYQRKGRGRIEKTEIIEMSIRYMKQLQNAEYMHKDNVYKMGYDECLKQAANFLYNGHRDICYQLIDHLKEAIKGDCYKVRSNNIDTISASSGSPPIHNYHPIAPLNQLHEMMSTTDLEHSNSNDHNDIKDLSLRGQPQQAPVITSTAPLVHLDTSSNHDFDSSRASSVHLDNVPQEGTRTARTRKLSESSHHENEHNSNSYKFKNYIQQRFSQDNHLDDHEASAINECGNKSPRIVPCKKKMCLDFMESSSCDEKPSTNGITEFKNEVHCNSFPIFSKPCGLSGSLHTSTVPIFALHAQGRYYVPLNVEYEALLPYLSGSDLFDKQAGQMPPLHAININVNFAYARSKSISSQSRHKLDNISNGW</sequence>
<evidence type="ECO:0000313" key="7">
    <source>
        <dbReference type="EMBL" id="KAJ6637014.1"/>
    </source>
</evidence>
<evidence type="ECO:0000256" key="5">
    <source>
        <dbReference type="SAM" id="MobiDB-lite"/>
    </source>
</evidence>
<feature type="compositionally biased region" description="Basic and acidic residues" evidence="5">
    <location>
        <begin position="215"/>
        <end position="230"/>
    </location>
</feature>
<dbReference type="EMBL" id="WJQU01000003">
    <property type="protein sequence ID" value="KAJ6637014.1"/>
    <property type="molecule type" value="Genomic_DNA"/>
</dbReference>
<dbReference type="InterPro" id="IPR011598">
    <property type="entry name" value="bHLH_dom"/>
</dbReference>
<dbReference type="InterPro" id="IPR036638">
    <property type="entry name" value="HLH_DNA-bd_sf"/>
</dbReference>
<keyword evidence="3" id="KW-0804">Transcription</keyword>
<comment type="subcellular location">
    <subcellularLocation>
        <location evidence="1">Nucleus</location>
    </subcellularLocation>
</comment>
<dbReference type="OrthoDB" id="6371181at2759"/>
<feature type="region of interest" description="Disordered" evidence="5">
    <location>
        <begin position="215"/>
        <end position="238"/>
    </location>
</feature>
<evidence type="ECO:0000259" key="6">
    <source>
        <dbReference type="PROSITE" id="PS50888"/>
    </source>
</evidence>
<dbReference type="GO" id="GO:0046983">
    <property type="term" value="F:protein dimerization activity"/>
    <property type="evidence" value="ECO:0007669"/>
    <property type="project" value="InterPro"/>
</dbReference>
<gene>
    <name evidence="7" type="primary">cwo</name>
    <name evidence="7" type="ORF">Bhyg_09740</name>
</gene>
<keyword evidence="4" id="KW-0539">Nucleus</keyword>
<evidence type="ECO:0000256" key="3">
    <source>
        <dbReference type="ARBA" id="ARBA00023163"/>
    </source>
</evidence>
<feature type="domain" description="BHLH" evidence="6">
    <location>
        <begin position="69"/>
        <end position="124"/>
    </location>
</feature>
<dbReference type="PANTHER" id="PTHR10985">
    <property type="entry name" value="BASIC HELIX-LOOP-HELIX TRANSCRIPTION FACTOR, HES-RELATED"/>
    <property type="match status" value="1"/>
</dbReference>
<protein>
    <submittedName>
        <fullName evidence="7">Transcription factor cwo</fullName>
    </submittedName>
</protein>
<dbReference type="SUPFAM" id="SSF158457">
    <property type="entry name" value="Orange domain-like"/>
    <property type="match status" value="1"/>
</dbReference>
<dbReference type="InterPro" id="IPR050370">
    <property type="entry name" value="HES_HEY"/>
</dbReference>
<evidence type="ECO:0000256" key="2">
    <source>
        <dbReference type="ARBA" id="ARBA00023015"/>
    </source>
</evidence>
<proteinExistence type="predicted"/>
<comment type="caution">
    <text evidence="7">The sequence shown here is derived from an EMBL/GenBank/DDBJ whole genome shotgun (WGS) entry which is preliminary data.</text>
</comment>
<evidence type="ECO:0000256" key="4">
    <source>
        <dbReference type="ARBA" id="ARBA00023242"/>
    </source>
</evidence>
<dbReference type="Gene3D" id="4.10.280.10">
    <property type="entry name" value="Helix-loop-helix DNA-binding domain"/>
    <property type="match status" value="1"/>
</dbReference>
<dbReference type="SMART" id="SM00353">
    <property type="entry name" value="HLH"/>
    <property type="match status" value="1"/>
</dbReference>
<reference evidence="7" key="1">
    <citation type="submission" date="2022-07" db="EMBL/GenBank/DDBJ databases">
        <authorList>
            <person name="Trinca V."/>
            <person name="Uliana J.V.C."/>
            <person name="Torres T.T."/>
            <person name="Ward R.J."/>
            <person name="Monesi N."/>
        </authorList>
    </citation>
    <scope>NUCLEOTIDE SEQUENCE</scope>
    <source>
        <strain evidence="7">HSMRA1968</strain>
        <tissue evidence="7">Whole embryos</tissue>
    </source>
</reference>
<dbReference type="Proteomes" id="UP001151699">
    <property type="component" value="Chromosome X"/>
</dbReference>
<dbReference type="FunFam" id="4.10.280.10:FF:000079">
    <property type="entry name" value="CLUMA_CG001539, isoform A"/>
    <property type="match status" value="1"/>
</dbReference>
<dbReference type="PROSITE" id="PS50888">
    <property type="entry name" value="BHLH"/>
    <property type="match status" value="1"/>
</dbReference>
<feature type="compositionally biased region" description="Basic and acidic residues" evidence="5">
    <location>
        <begin position="283"/>
        <end position="294"/>
    </location>
</feature>
<dbReference type="AlphaFoldDB" id="A0A9Q0MTV0"/>
<dbReference type="CDD" id="cd11440">
    <property type="entry name" value="bHLH-O_Cwo_like"/>
    <property type="match status" value="1"/>
</dbReference>
<evidence type="ECO:0000313" key="8">
    <source>
        <dbReference type="Proteomes" id="UP001151699"/>
    </source>
</evidence>
<dbReference type="Pfam" id="PF00010">
    <property type="entry name" value="HLH"/>
    <property type="match status" value="1"/>
</dbReference>